<dbReference type="GO" id="GO:0005794">
    <property type="term" value="C:Golgi apparatus"/>
    <property type="evidence" value="ECO:0007669"/>
    <property type="project" value="TreeGrafter"/>
</dbReference>
<dbReference type="InterPro" id="IPR004331">
    <property type="entry name" value="SPX_dom"/>
</dbReference>
<keyword evidence="3 7" id="KW-0812">Transmembrane</keyword>
<reference evidence="10 11" key="2">
    <citation type="journal article" date="2014" name="J. Gen. Appl. Microbiol.">
        <title>The early diverging ascomycetous budding yeast Saitoella complicata has three histone deacetylases belonging to the Clr6, Hos2, and Rpd3 lineages.</title>
        <authorList>
            <person name="Nishida H."/>
            <person name="Matsumoto T."/>
            <person name="Kondo S."/>
            <person name="Hamamoto M."/>
            <person name="Yoshikawa H."/>
        </authorList>
    </citation>
    <scope>NUCLEOTIDE SEQUENCE [LARGE SCALE GENOMIC DNA]</scope>
    <source>
        <strain evidence="10 11">NRRL Y-17804</strain>
    </source>
</reference>
<feature type="transmembrane region" description="Helical" evidence="7">
    <location>
        <begin position="632"/>
        <end position="650"/>
    </location>
</feature>
<evidence type="ECO:0000313" key="10">
    <source>
        <dbReference type="EMBL" id="GAO49163.1"/>
    </source>
</evidence>
<feature type="transmembrane region" description="Helical" evidence="7">
    <location>
        <begin position="694"/>
        <end position="717"/>
    </location>
</feature>
<feature type="region of interest" description="Disordered" evidence="6">
    <location>
        <begin position="878"/>
        <end position="969"/>
    </location>
</feature>
<feature type="transmembrane region" description="Helical" evidence="7">
    <location>
        <begin position="662"/>
        <end position="682"/>
    </location>
</feature>
<keyword evidence="11" id="KW-1185">Reference proteome</keyword>
<comment type="caution">
    <text evidence="10">The sequence shown here is derived from an EMBL/GenBank/DDBJ whole genome shotgun (WGS) entry which is preliminary data.</text>
</comment>
<evidence type="ECO:0000259" key="9">
    <source>
        <dbReference type="PROSITE" id="PS51382"/>
    </source>
</evidence>
<accession>A0A0E9NH76</accession>
<evidence type="ECO:0000256" key="2">
    <source>
        <dbReference type="ARBA" id="ARBA00009665"/>
    </source>
</evidence>
<dbReference type="GO" id="GO:0016036">
    <property type="term" value="P:cellular response to phosphate starvation"/>
    <property type="evidence" value="ECO:0007669"/>
    <property type="project" value="TreeGrafter"/>
</dbReference>
<feature type="region of interest" description="Disordered" evidence="6">
    <location>
        <begin position="37"/>
        <end position="94"/>
    </location>
</feature>
<sequence>MKFAKYLESNLVPEWRQKYLDYKRGKKLLHKVERARRAAEDGNANGNGYRIVPTTSAEPVPSSTSNDANHEGDNNHTVSETISSIPIPQGPQTAHITSRGDVVVGSLTCVTPPHEEDLVARVRGLQQLHEHTDERRQSEETALPEYHARDYGLTPRSVQFPRPERVRRAGHVRPQASGSSDEDGRLGDGGGDEDGLWFNPEQREFQRWLDGEFFKITSFCTERENEARGKFKIIREQLHEMRDQKIRNQGWPSLSLGRAKQGEGEGGWRKGLRKRVMDKPLDNILNGPLNGQGTMPNGAIDRLRSHTSQPEADLKAVAKEADHVQYRYAKRKLRAAVLEHYRGLELIRSYRTLNREAFRKILKKFDKTAGVRASRSYLAKVDDSVLGQGEELERMMAECEDVFSRYFERGDRKAALDRLRSHERQTEHPVTMFRVGMYLGMSAVFLVQGIYLSQQAETRARIPQTVSLLQIWAGFGLPILFLLLFGINCWAWRKARINYPFIFEFDGRHMLIWQTFFELPSILALLWSVFFWLNFENYWPDQLPAIWYPIFFLGLALVLMLNPFDFGYRSSRKWFGVAAFRLLCSGLYPVEFRDFFLGDQVQSLTYSMGNIELFACLYARHWKGNLQQCNSAHSALLGFMTCLPGIWRFLQCLRRYRDTRNVFPHLVNAGKYLCTTFTYMFLSLWRIHLDTKYQVLYIVFATLNTIYTSLWDLFMDWSLLQPHAPHRFLRHDLGFGKVWLYYFAIVADPIMRVLGWIFYPAFPAQIQHSATVSFVHAIVEVFRRFMWNFFRMENEHMTNVGKFRAQRDIPLPYHLYSQSDEERPGMGERTRIMSGLSASGSASGSDQPLTPLGKAAPAPVGQAFRRLATATNMFKNVHAQDFQRRTEEEASRSLPSEGSDGDLEEDEEEDDDHVIVGSDADVEDLRGRNRELREEGRQGGTGGDARGGSGQDGIGMGSRRRGPDENNGA</sequence>
<dbReference type="PROSITE" id="PS51380">
    <property type="entry name" value="EXS"/>
    <property type="match status" value="1"/>
</dbReference>
<reference evidence="10 11" key="3">
    <citation type="journal article" date="2015" name="Genome Announc.">
        <title>Draft Genome Sequence of the Archiascomycetous Yeast Saitoella complicata.</title>
        <authorList>
            <person name="Yamauchi K."/>
            <person name="Kondo S."/>
            <person name="Hamamoto M."/>
            <person name="Takahashi Y."/>
            <person name="Ogura Y."/>
            <person name="Hayashi T."/>
            <person name="Nishida H."/>
        </authorList>
    </citation>
    <scope>NUCLEOTIDE SEQUENCE [LARGE SCALE GENOMIC DNA]</scope>
    <source>
        <strain evidence="10 11">NRRL Y-17804</strain>
    </source>
</reference>
<evidence type="ECO:0000256" key="4">
    <source>
        <dbReference type="ARBA" id="ARBA00022989"/>
    </source>
</evidence>
<feature type="compositionally biased region" description="Basic and acidic residues" evidence="6">
    <location>
        <begin position="881"/>
        <end position="891"/>
    </location>
</feature>
<reference evidence="10 11" key="1">
    <citation type="journal article" date="2011" name="J. Gen. Appl. Microbiol.">
        <title>Draft genome sequencing of the enigmatic yeast Saitoella complicata.</title>
        <authorList>
            <person name="Nishida H."/>
            <person name="Hamamoto M."/>
            <person name="Sugiyama J."/>
        </authorList>
    </citation>
    <scope>NUCLEOTIDE SEQUENCE [LARGE SCALE GENOMIC DNA]</scope>
    <source>
        <strain evidence="10 11">NRRL Y-17804</strain>
    </source>
</reference>
<dbReference type="GO" id="GO:0005886">
    <property type="term" value="C:plasma membrane"/>
    <property type="evidence" value="ECO:0007669"/>
    <property type="project" value="TreeGrafter"/>
</dbReference>
<proteinExistence type="inferred from homology"/>
<evidence type="ECO:0000256" key="3">
    <source>
        <dbReference type="ARBA" id="ARBA00022692"/>
    </source>
</evidence>
<feature type="transmembrane region" description="Helical" evidence="7">
    <location>
        <begin position="511"/>
        <end position="533"/>
    </location>
</feature>
<evidence type="ECO:0000313" key="11">
    <source>
        <dbReference type="Proteomes" id="UP000033140"/>
    </source>
</evidence>
<feature type="compositionally biased region" description="Low complexity" evidence="6">
    <location>
        <begin position="835"/>
        <end position="845"/>
    </location>
</feature>
<dbReference type="OMA" id="WNITAWI"/>
<dbReference type="Proteomes" id="UP000033140">
    <property type="component" value="Unassembled WGS sequence"/>
</dbReference>
<dbReference type="GO" id="GO:0006817">
    <property type="term" value="P:phosphate ion transport"/>
    <property type="evidence" value="ECO:0007669"/>
    <property type="project" value="TreeGrafter"/>
</dbReference>
<feature type="compositionally biased region" description="Gly residues" evidence="6">
    <location>
        <begin position="938"/>
        <end position="956"/>
    </location>
</feature>
<feature type="compositionally biased region" description="Basic and acidic residues" evidence="6">
    <location>
        <begin position="923"/>
        <end position="937"/>
    </location>
</feature>
<dbReference type="CDD" id="cd14475">
    <property type="entry name" value="SPX_SYG1_like"/>
    <property type="match status" value="1"/>
</dbReference>
<comment type="similarity">
    <text evidence="2">Belongs to the SYG1 (TC 2.A.94) family.</text>
</comment>
<dbReference type="Pfam" id="PF03105">
    <property type="entry name" value="SPX"/>
    <property type="match status" value="1"/>
</dbReference>
<dbReference type="PANTHER" id="PTHR10783:SF103">
    <property type="entry name" value="SOLUTE CARRIER FAMILY 53 MEMBER 1"/>
    <property type="match status" value="1"/>
</dbReference>
<dbReference type="EMBL" id="BACD03000020">
    <property type="protein sequence ID" value="GAO49163.1"/>
    <property type="molecule type" value="Genomic_DNA"/>
</dbReference>
<evidence type="ECO:0000259" key="8">
    <source>
        <dbReference type="PROSITE" id="PS51380"/>
    </source>
</evidence>
<feature type="transmembrane region" description="Helical" evidence="7">
    <location>
        <begin position="738"/>
        <end position="759"/>
    </location>
</feature>
<feature type="transmembrane region" description="Helical" evidence="7">
    <location>
        <begin position="471"/>
        <end position="491"/>
    </location>
</feature>
<organism evidence="10 11">
    <name type="scientific">Saitoella complicata (strain BCRC 22490 / CBS 7301 / JCM 7358 / NBRC 10748 / NRRL Y-17804)</name>
    <dbReference type="NCBI Taxonomy" id="698492"/>
    <lineage>
        <taxon>Eukaryota</taxon>
        <taxon>Fungi</taxon>
        <taxon>Dikarya</taxon>
        <taxon>Ascomycota</taxon>
        <taxon>Taphrinomycotina</taxon>
        <taxon>Taphrinomycotina incertae sedis</taxon>
        <taxon>Saitoella</taxon>
    </lineage>
</organism>
<gene>
    <name evidence="10" type="ORF">G7K_3321-t1</name>
</gene>
<dbReference type="GO" id="GO:0000822">
    <property type="term" value="F:inositol hexakisphosphate binding"/>
    <property type="evidence" value="ECO:0007669"/>
    <property type="project" value="TreeGrafter"/>
</dbReference>
<feature type="transmembrane region" description="Helical" evidence="7">
    <location>
        <begin position="430"/>
        <end position="451"/>
    </location>
</feature>
<feature type="domain" description="EXS" evidence="8">
    <location>
        <begin position="628"/>
        <end position="823"/>
    </location>
</feature>
<feature type="region of interest" description="Disordered" evidence="6">
    <location>
        <begin position="129"/>
        <end position="197"/>
    </location>
</feature>
<dbReference type="PANTHER" id="PTHR10783">
    <property type="entry name" value="XENOTROPIC AND POLYTROPIC RETROVIRUS RECEPTOR 1-RELATED"/>
    <property type="match status" value="1"/>
</dbReference>
<protein>
    <recommendedName>
        <fullName evidence="12">SPX domain-containing protein</fullName>
    </recommendedName>
</protein>
<feature type="compositionally biased region" description="Acidic residues" evidence="6">
    <location>
        <begin position="899"/>
        <end position="912"/>
    </location>
</feature>
<evidence type="ECO:0000256" key="7">
    <source>
        <dbReference type="SAM" id="Phobius"/>
    </source>
</evidence>
<dbReference type="AlphaFoldDB" id="A0A0E9NH76"/>
<feature type="compositionally biased region" description="Polar residues" evidence="6">
    <location>
        <begin position="75"/>
        <end position="94"/>
    </location>
</feature>
<feature type="transmembrane region" description="Helical" evidence="7">
    <location>
        <begin position="545"/>
        <end position="562"/>
    </location>
</feature>
<dbReference type="STRING" id="698492.A0A0E9NH76"/>
<keyword evidence="5 7" id="KW-0472">Membrane</keyword>
<feature type="domain" description="SPX" evidence="9">
    <location>
        <begin position="1"/>
        <end position="379"/>
    </location>
</feature>
<dbReference type="CDD" id="cd14447">
    <property type="entry name" value="SPX"/>
    <property type="match status" value="1"/>
</dbReference>
<dbReference type="PROSITE" id="PS51382">
    <property type="entry name" value="SPX"/>
    <property type="match status" value="1"/>
</dbReference>
<feature type="compositionally biased region" description="Basic and acidic residues" evidence="6">
    <location>
        <begin position="129"/>
        <end position="139"/>
    </location>
</feature>
<dbReference type="InterPro" id="IPR004342">
    <property type="entry name" value="EXS_C"/>
</dbReference>
<dbReference type="Pfam" id="PF03124">
    <property type="entry name" value="EXS"/>
    <property type="match status" value="1"/>
</dbReference>
<evidence type="ECO:0008006" key="12">
    <source>
        <dbReference type="Google" id="ProtNLM"/>
    </source>
</evidence>
<comment type="subcellular location">
    <subcellularLocation>
        <location evidence="1">Membrane</location>
        <topology evidence="1">Multi-pass membrane protein</topology>
    </subcellularLocation>
</comment>
<evidence type="ECO:0000256" key="5">
    <source>
        <dbReference type="ARBA" id="ARBA00023136"/>
    </source>
</evidence>
<name>A0A0E9NH76_SAICN</name>
<keyword evidence="4 7" id="KW-1133">Transmembrane helix</keyword>
<feature type="region of interest" description="Disordered" evidence="6">
    <location>
        <begin position="835"/>
        <end position="857"/>
    </location>
</feature>
<evidence type="ECO:0000256" key="6">
    <source>
        <dbReference type="SAM" id="MobiDB-lite"/>
    </source>
</evidence>
<feature type="compositionally biased region" description="Polar residues" evidence="6">
    <location>
        <begin position="53"/>
        <end position="67"/>
    </location>
</feature>
<evidence type="ECO:0000256" key="1">
    <source>
        <dbReference type="ARBA" id="ARBA00004141"/>
    </source>
</evidence>